<dbReference type="InterPro" id="IPR018247">
    <property type="entry name" value="EF_Hand_1_Ca_BS"/>
</dbReference>
<sequence length="335" mass="37648">MTRNAAVSGDEPDEEQASAAVAAGEDQETENQVMQDSEQPGGGGHHLTSEQQPSTEQGRQRPRKKVSEKQPQRSTANPHPEQADADTDSSSCEGIKVGQRRSTRVSYAQRNLHGQDVDDYDYDEEGQEDGEEEEEESYDDYEQFSMPEGRRPSARTALSVRSRRKTKTRQISYASRDLELGIGDGATNRREIARVEELQEMLQEIDVDGDGNVSFEEFVDILSNMTYEDKSGLSSADQEERELRDAFRVFDKHNRGYITASDLRAVLQCLGEDLDEEDIEDMIKEVDVDGDGRIDFYEFVHALGEPEDSQENDDEEENTTSPLPTPKSAISLSYD</sequence>
<dbReference type="PANTHER" id="PTHR23050">
    <property type="entry name" value="CALCIUM BINDING PROTEIN"/>
    <property type="match status" value="1"/>
</dbReference>
<dbReference type="GO" id="GO:0005509">
    <property type="term" value="F:calcium ion binding"/>
    <property type="evidence" value="ECO:0007669"/>
    <property type="project" value="InterPro"/>
</dbReference>
<keyword evidence="1" id="KW-0677">Repeat</keyword>
<reference evidence="5 6" key="2">
    <citation type="journal article" date="2008" name="Bioinformatics">
        <title>Assembly reconciliation.</title>
        <authorList>
            <person name="Zimin A.V."/>
            <person name="Smith D.R."/>
            <person name="Sutton G."/>
            <person name="Yorke J.A."/>
        </authorList>
    </citation>
    <scope>NUCLEOTIDE SEQUENCE [LARGE SCALE GENOMIC DNA]</scope>
    <source>
        <strain evidence="5 6">TSC#14021-0224.01</strain>
    </source>
</reference>
<evidence type="ECO:0000313" key="5">
    <source>
        <dbReference type="EMBL" id="EDV45426.2"/>
    </source>
</evidence>
<dbReference type="OrthoDB" id="26525at2759"/>
<dbReference type="PROSITE" id="PS00018">
    <property type="entry name" value="EF_HAND_1"/>
    <property type="match status" value="2"/>
</dbReference>
<protein>
    <recommendedName>
        <fullName evidence="4">EF-hand domain-containing protein</fullName>
    </recommendedName>
</protein>
<dbReference type="Pfam" id="PF00036">
    <property type="entry name" value="EF-hand_1"/>
    <property type="match status" value="1"/>
</dbReference>
<dbReference type="Proteomes" id="UP000008711">
    <property type="component" value="Unassembled WGS sequence"/>
</dbReference>
<dbReference type="SUPFAM" id="SSF47473">
    <property type="entry name" value="EF-hand"/>
    <property type="match status" value="1"/>
</dbReference>
<feature type="compositionally biased region" description="Acidic residues" evidence="3">
    <location>
        <begin position="117"/>
        <end position="142"/>
    </location>
</feature>
<dbReference type="Pfam" id="PF13499">
    <property type="entry name" value="EF-hand_7"/>
    <property type="match status" value="1"/>
</dbReference>
<feature type="domain" description="EF-hand" evidence="4">
    <location>
        <begin position="193"/>
        <end position="228"/>
    </location>
</feature>
<feature type="domain" description="EF-hand" evidence="4">
    <location>
        <begin position="238"/>
        <end position="273"/>
    </location>
</feature>
<dbReference type="PROSITE" id="PS50222">
    <property type="entry name" value="EF_HAND_2"/>
    <property type="match status" value="3"/>
</dbReference>
<dbReference type="InterPro" id="IPR011992">
    <property type="entry name" value="EF-hand-dom_pair"/>
</dbReference>
<name>B3P9D0_DROER</name>
<evidence type="ECO:0000256" key="2">
    <source>
        <dbReference type="ARBA" id="ARBA00022837"/>
    </source>
</evidence>
<keyword evidence="2" id="KW-0106">Calcium</keyword>
<dbReference type="EMBL" id="CH954183">
    <property type="protein sequence ID" value="EDV45426.2"/>
    <property type="molecule type" value="Genomic_DNA"/>
</dbReference>
<dbReference type="FunFam" id="1.10.238.10:FF:000662">
    <property type="entry name" value="RE52086p"/>
    <property type="match status" value="1"/>
</dbReference>
<reference evidence="5 6" key="1">
    <citation type="journal article" date="2007" name="Nature">
        <title>Evolution of genes and genomes on the Drosophila phylogeny.</title>
        <authorList>
            <consortium name="Drosophila 12 Genomes Consortium"/>
            <person name="Clark A.G."/>
            <person name="Eisen M.B."/>
            <person name="Smith D.R."/>
            <person name="Bergman C.M."/>
            <person name="Oliver B."/>
            <person name="Markow T.A."/>
            <person name="Kaufman T.C."/>
            <person name="Kellis M."/>
            <person name="Gelbart W."/>
            <person name="Iyer V.N."/>
            <person name="Pollard D.A."/>
            <person name="Sackton T.B."/>
            <person name="Larracuente A.M."/>
            <person name="Singh N.D."/>
            <person name="Abad J.P."/>
            <person name="Abt D.N."/>
            <person name="Adryan B."/>
            <person name="Aguade M."/>
            <person name="Akashi H."/>
            <person name="Anderson W.W."/>
            <person name="Aquadro C.F."/>
            <person name="Ardell D.H."/>
            <person name="Arguello R."/>
            <person name="Artieri C.G."/>
            <person name="Barbash D.A."/>
            <person name="Barker D."/>
            <person name="Barsanti P."/>
            <person name="Batterham P."/>
            <person name="Batzoglou S."/>
            <person name="Begun D."/>
            <person name="Bhutkar A."/>
            <person name="Blanco E."/>
            <person name="Bosak S.A."/>
            <person name="Bradley R.K."/>
            <person name="Brand A.D."/>
            <person name="Brent M.R."/>
            <person name="Brooks A.N."/>
            <person name="Brown R.H."/>
            <person name="Butlin R.K."/>
            <person name="Caggese C."/>
            <person name="Calvi B.R."/>
            <person name="Bernardo de Carvalho A."/>
            <person name="Caspi A."/>
            <person name="Castrezana S."/>
            <person name="Celniker S.E."/>
            <person name="Chang J.L."/>
            <person name="Chapple C."/>
            <person name="Chatterji S."/>
            <person name="Chinwalla A."/>
            <person name="Civetta A."/>
            <person name="Clifton S.W."/>
            <person name="Comeron J.M."/>
            <person name="Costello J.C."/>
            <person name="Coyne J.A."/>
            <person name="Daub J."/>
            <person name="David R.G."/>
            <person name="Delcher A.L."/>
            <person name="Delehaunty K."/>
            <person name="Do C.B."/>
            <person name="Ebling H."/>
            <person name="Edwards K."/>
            <person name="Eickbush T."/>
            <person name="Evans J.D."/>
            <person name="Filipski A."/>
            <person name="Findeiss S."/>
            <person name="Freyhult E."/>
            <person name="Fulton L."/>
            <person name="Fulton R."/>
            <person name="Garcia A.C."/>
            <person name="Gardiner A."/>
            <person name="Garfield D.A."/>
            <person name="Garvin B.E."/>
            <person name="Gibson G."/>
            <person name="Gilbert D."/>
            <person name="Gnerre S."/>
            <person name="Godfrey J."/>
            <person name="Good R."/>
            <person name="Gotea V."/>
            <person name="Gravely B."/>
            <person name="Greenberg A.J."/>
            <person name="Griffiths-Jones S."/>
            <person name="Gross S."/>
            <person name="Guigo R."/>
            <person name="Gustafson E.A."/>
            <person name="Haerty W."/>
            <person name="Hahn M.W."/>
            <person name="Halligan D.L."/>
            <person name="Halpern A.L."/>
            <person name="Halter G.M."/>
            <person name="Han M.V."/>
            <person name="Heger A."/>
            <person name="Hillier L."/>
            <person name="Hinrichs A.S."/>
            <person name="Holmes I."/>
            <person name="Hoskins R.A."/>
            <person name="Hubisz M.J."/>
            <person name="Hultmark D."/>
            <person name="Huntley M.A."/>
            <person name="Jaffe D.B."/>
            <person name="Jagadeeshan S."/>
            <person name="Jeck W.R."/>
            <person name="Johnson J."/>
            <person name="Jones C.D."/>
            <person name="Jordan W.C."/>
            <person name="Karpen G.H."/>
            <person name="Kataoka E."/>
            <person name="Keightley P.D."/>
            <person name="Kheradpour P."/>
            <person name="Kirkness E.F."/>
            <person name="Koerich L.B."/>
            <person name="Kristiansen K."/>
            <person name="Kudrna D."/>
            <person name="Kulathinal R.J."/>
            <person name="Kumar S."/>
            <person name="Kwok R."/>
            <person name="Lander E."/>
            <person name="Langley C.H."/>
            <person name="Lapoint R."/>
            <person name="Lazzaro B.P."/>
            <person name="Lee S.J."/>
            <person name="Levesque L."/>
            <person name="Li R."/>
            <person name="Lin C.F."/>
            <person name="Lin M.F."/>
            <person name="Lindblad-Toh K."/>
            <person name="Llopart A."/>
            <person name="Long M."/>
            <person name="Low L."/>
            <person name="Lozovsky E."/>
            <person name="Lu J."/>
            <person name="Luo M."/>
            <person name="Machado C.A."/>
            <person name="Makalowski W."/>
            <person name="Marzo M."/>
            <person name="Matsuda M."/>
            <person name="Matzkin L."/>
            <person name="McAllister B."/>
            <person name="McBride C.S."/>
            <person name="McKernan B."/>
            <person name="McKernan K."/>
            <person name="Mendez-Lago M."/>
            <person name="Minx P."/>
            <person name="Mollenhauer M.U."/>
            <person name="Montooth K."/>
            <person name="Mount S.M."/>
            <person name="Mu X."/>
            <person name="Myers E."/>
            <person name="Negre B."/>
            <person name="Newfeld S."/>
            <person name="Nielsen R."/>
            <person name="Noor M.A."/>
            <person name="O'Grady P."/>
            <person name="Pachter L."/>
            <person name="Papaceit M."/>
            <person name="Parisi M.J."/>
            <person name="Parisi M."/>
            <person name="Parts L."/>
            <person name="Pedersen J.S."/>
            <person name="Pesole G."/>
            <person name="Phillippy A.M."/>
            <person name="Ponting C.P."/>
            <person name="Pop M."/>
            <person name="Porcelli D."/>
            <person name="Powell J.R."/>
            <person name="Prohaska S."/>
            <person name="Pruitt K."/>
            <person name="Puig M."/>
            <person name="Quesneville H."/>
            <person name="Ram K.R."/>
            <person name="Rand D."/>
            <person name="Rasmussen M.D."/>
            <person name="Reed L.K."/>
            <person name="Reenan R."/>
            <person name="Reily A."/>
            <person name="Remington K.A."/>
            <person name="Rieger T.T."/>
            <person name="Ritchie M.G."/>
            <person name="Robin C."/>
            <person name="Rogers Y.H."/>
            <person name="Rohde C."/>
            <person name="Rozas J."/>
            <person name="Rubenfield M.J."/>
            <person name="Ruiz A."/>
            <person name="Russo S."/>
            <person name="Salzberg S.L."/>
            <person name="Sanchez-Gracia A."/>
            <person name="Saranga D.J."/>
            <person name="Sato H."/>
            <person name="Schaeffer S.W."/>
            <person name="Schatz M.C."/>
            <person name="Schlenke T."/>
            <person name="Schwartz R."/>
            <person name="Segarra C."/>
            <person name="Singh R.S."/>
            <person name="Sirot L."/>
            <person name="Sirota M."/>
            <person name="Sisneros N.B."/>
            <person name="Smith C.D."/>
            <person name="Smith T.F."/>
            <person name="Spieth J."/>
            <person name="Stage D.E."/>
            <person name="Stark A."/>
            <person name="Stephan W."/>
            <person name="Strausberg R.L."/>
            <person name="Strempel S."/>
            <person name="Sturgill D."/>
            <person name="Sutton G."/>
            <person name="Sutton G.G."/>
            <person name="Tao W."/>
            <person name="Teichmann S."/>
            <person name="Tobari Y.N."/>
            <person name="Tomimura Y."/>
            <person name="Tsolas J.M."/>
            <person name="Valente V.L."/>
            <person name="Venter E."/>
            <person name="Venter J.C."/>
            <person name="Vicario S."/>
            <person name="Vieira F.G."/>
            <person name="Vilella A.J."/>
            <person name="Villasante A."/>
            <person name="Walenz B."/>
            <person name="Wang J."/>
            <person name="Wasserman M."/>
            <person name="Watts T."/>
            <person name="Wilson D."/>
            <person name="Wilson R.K."/>
            <person name="Wing R.A."/>
            <person name="Wolfner M.F."/>
            <person name="Wong A."/>
            <person name="Wong G.K."/>
            <person name="Wu C.I."/>
            <person name="Wu G."/>
            <person name="Yamamoto D."/>
            <person name="Yang H.P."/>
            <person name="Yang S.P."/>
            <person name="Yorke J.A."/>
            <person name="Yoshida K."/>
            <person name="Zdobnov E."/>
            <person name="Zhang P."/>
            <person name="Zhang Y."/>
            <person name="Zimin A.V."/>
            <person name="Baldwin J."/>
            <person name="Abdouelleil A."/>
            <person name="Abdulkadir J."/>
            <person name="Abebe A."/>
            <person name="Abera B."/>
            <person name="Abreu J."/>
            <person name="Acer S.C."/>
            <person name="Aftuck L."/>
            <person name="Alexander A."/>
            <person name="An P."/>
            <person name="Anderson E."/>
            <person name="Anderson S."/>
            <person name="Arachi H."/>
            <person name="Azer M."/>
            <person name="Bachantsang P."/>
            <person name="Barry A."/>
            <person name="Bayul T."/>
            <person name="Berlin A."/>
            <person name="Bessette D."/>
            <person name="Bloom T."/>
            <person name="Blye J."/>
            <person name="Boguslavskiy L."/>
            <person name="Bonnet C."/>
            <person name="Boukhgalter B."/>
            <person name="Bourzgui I."/>
            <person name="Brown A."/>
            <person name="Cahill P."/>
            <person name="Channer S."/>
            <person name="Cheshatsang Y."/>
            <person name="Chuda L."/>
            <person name="Citroen M."/>
            <person name="Collymore A."/>
            <person name="Cooke P."/>
            <person name="Costello M."/>
            <person name="D'Aco K."/>
            <person name="Daza R."/>
            <person name="De Haan G."/>
            <person name="DeGray S."/>
            <person name="DeMaso C."/>
            <person name="Dhargay N."/>
            <person name="Dooley K."/>
            <person name="Dooley E."/>
            <person name="Doricent M."/>
            <person name="Dorje P."/>
            <person name="Dorjee K."/>
            <person name="Dupes A."/>
            <person name="Elong R."/>
            <person name="Falk J."/>
            <person name="Farina A."/>
            <person name="Faro S."/>
            <person name="Ferguson D."/>
            <person name="Fisher S."/>
            <person name="Foley C.D."/>
            <person name="Franke A."/>
            <person name="Friedrich D."/>
            <person name="Gadbois L."/>
            <person name="Gearin G."/>
            <person name="Gearin C.R."/>
            <person name="Giannoukos G."/>
            <person name="Goode T."/>
            <person name="Graham J."/>
            <person name="Grandbois E."/>
            <person name="Grewal S."/>
            <person name="Gyaltsen K."/>
            <person name="Hafez N."/>
            <person name="Hagos B."/>
            <person name="Hall J."/>
            <person name="Henson C."/>
            <person name="Hollinger A."/>
            <person name="Honan T."/>
            <person name="Huard M.D."/>
            <person name="Hughes L."/>
            <person name="Hurhula B."/>
            <person name="Husby M.E."/>
            <person name="Kamat A."/>
            <person name="Kanga B."/>
            <person name="Kashin S."/>
            <person name="Khazanovich D."/>
            <person name="Kisner P."/>
            <person name="Lance K."/>
            <person name="Lara M."/>
            <person name="Lee W."/>
            <person name="Lennon N."/>
            <person name="Letendre F."/>
            <person name="LeVine R."/>
            <person name="Lipovsky A."/>
            <person name="Liu X."/>
            <person name="Liu J."/>
            <person name="Liu S."/>
            <person name="Lokyitsang T."/>
            <person name="Lokyitsang Y."/>
            <person name="Lubonja R."/>
            <person name="Lui A."/>
            <person name="MacDonald P."/>
            <person name="Magnisalis V."/>
            <person name="Maru K."/>
            <person name="Matthews C."/>
            <person name="McCusker W."/>
            <person name="McDonough S."/>
            <person name="Mehta T."/>
            <person name="Meldrim J."/>
            <person name="Meneus L."/>
            <person name="Mihai O."/>
            <person name="Mihalev A."/>
            <person name="Mihova T."/>
            <person name="Mittelman R."/>
            <person name="Mlenga V."/>
            <person name="Montmayeur A."/>
            <person name="Mulrain L."/>
            <person name="Navidi A."/>
            <person name="Naylor J."/>
            <person name="Negash T."/>
            <person name="Nguyen T."/>
            <person name="Nguyen N."/>
            <person name="Nicol R."/>
            <person name="Norbu C."/>
            <person name="Norbu N."/>
            <person name="Novod N."/>
            <person name="O'Neill B."/>
            <person name="Osman S."/>
            <person name="Markiewicz E."/>
            <person name="Oyono O.L."/>
            <person name="Patti C."/>
            <person name="Phunkhang P."/>
            <person name="Pierre F."/>
            <person name="Priest M."/>
            <person name="Raghuraman S."/>
            <person name="Rege F."/>
            <person name="Reyes R."/>
            <person name="Rise C."/>
            <person name="Rogov P."/>
            <person name="Ross K."/>
            <person name="Ryan E."/>
            <person name="Settipalli S."/>
            <person name="Shea T."/>
            <person name="Sherpa N."/>
            <person name="Shi L."/>
            <person name="Shih D."/>
            <person name="Sparrow T."/>
            <person name="Spaulding J."/>
            <person name="Stalker J."/>
            <person name="Stange-Thomann N."/>
            <person name="Stavropoulos S."/>
            <person name="Stone C."/>
            <person name="Strader C."/>
            <person name="Tesfaye S."/>
            <person name="Thomson T."/>
            <person name="Thoulutsang Y."/>
            <person name="Thoulutsang D."/>
            <person name="Topham K."/>
            <person name="Topping I."/>
            <person name="Tsamla T."/>
            <person name="Vassiliev H."/>
            <person name="Vo A."/>
            <person name="Wangchuk T."/>
            <person name="Wangdi T."/>
            <person name="Weiand M."/>
            <person name="Wilkinson J."/>
            <person name="Wilson A."/>
            <person name="Yadav S."/>
            <person name="Young G."/>
            <person name="Yu Q."/>
            <person name="Zembek L."/>
            <person name="Zhong D."/>
            <person name="Zimmer A."/>
            <person name="Zwirko Z."/>
            <person name="Jaffe D.B."/>
            <person name="Alvarez P."/>
            <person name="Brockman W."/>
            <person name="Butler J."/>
            <person name="Chin C."/>
            <person name="Gnerre S."/>
            <person name="Grabherr M."/>
            <person name="Kleber M."/>
            <person name="Mauceli E."/>
            <person name="MacCallum I."/>
        </authorList>
    </citation>
    <scope>NUCLEOTIDE SEQUENCE [LARGE SCALE GENOMIC DNA]</scope>
    <source>
        <strain evidence="5 6">TSC#14021-0224.01</strain>
    </source>
</reference>
<feature type="domain" description="EF-hand" evidence="4">
    <location>
        <begin position="274"/>
        <end position="309"/>
    </location>
</feature>
<proteinExistence type="predicted"/>
<accession>B3P9D0</accession>
<evidence type="ECO:0000256" key="1">
    <source>
        <dbReference type="ARBA" id="ARBA00022737"/>
    </source>
</evidence>
<dbReference type="AlphaFoldDB" id="B3P9D0"/>
<evidence type="ECO:0000259" key="4">
    <source>
        <dbReference type="PROSITE" id="PS50222"/>
    </source>
</evidence>
<dbReference type="CDD" id="cd00051">
    <property type="entry name" value="EFh"/>
    <property type="match status" value="2"/>
</dbReference>
<organism evidence="5 6">
    <name type="scientific">Drosophila erecta</name>
    <name type="common">Fruit fly</name>
    <dbReference type="NCBI Taxonomy" id="7220"/>
    <lineage>
        <taxon>Eukaryota</taxon>
        <taxon>Metazoa</taxon>
        <taxon>Ecdysozoa</taxon>
        <taxon>Arthropoda</taxon>
        <taxon>Hexapoda</taxon>
        <taxon>Insecta</taxon>
        <taxon>Pterygota</taxon>
        <taxon>Neoptera</taxon>
        <taxon>Endopterygota</taxon>
        <taxon>Diptera</taxon>
        <taxon>Brachycera</taxon>
        <taxon>Muscomorpha</taxon>
        <taxon>Ephydroidea</taxon>
        <taxon>Drosophilidae</taxon>
        <taxon>Drosophila</taxon>
        <taxon>Sophophora</taxon>
    </lineage>
</organism>
<dbReference type="InterPro" id="IPR050145">
    <property type="entry name" value="Centrin_CML-like"/>
</dbReference>
<keyword evidence="6" id="KW-1185">Reference proteome</keyword>
<dbReference type="Gene3D" id="1.10.238.10">
    <property type="entry name" value="EF-hand"/>
    <property type="match status" value="1"/>
</dbReference>
<dbReference type="eggNOG" id="KOG0027">
    <property type="taxonomic scope" value="Eukaryota"/>
</dbReference>
<feature type="region of interest" description="Disordered" evidence="3">
    <location>
        <begin position="1"/>
        <end position="169"/>
    </location>
</feature>
<feature type="compositionally biased region" description="Acidic residues" evidence="3">
    <location>
        <begin position="305"/>
        <end position="318"/>
    </location>
</feature>
<evidence type="ECO:0000313" key="6">
    <source>
        <dbReference type="Proteomes" id="UP000008711"/>
    </source>
</evidence>
<dbReference type="SMART" id="SM00054">
    <property type="entry name" value="EFh"/>
    <property type="match status" value="3"/>
</dbReference>
<gene>
    <name evidence="5" type="primary">Dere\GG12723</name>
    <name evidence="5" type="synonym">dere_GLEANR_12787</name>
    <name evidence="5" type="synonym">GG12723</name>
    <name evidence="5" type="ORF">Dere_GG12723</name>
</gene>
<dbReference type="InterPro" id="IPR002048">
    <property type="entry name" value="EF_hand_dom"/>
</dbReference>
<dbReference type="HOGENOM" id="CLU_740260_0_0_1"/>
<evidence type="ECO:0000256" key="3">
    <source>
        <dbReference type="SAM" id="MobiDB-lite"/>
    </source>
</evidence>
<feature type="region of interest" description="Disordered" evidence="3">
    <location>
        <begin position="303"/>
        <end position="335"/>
    </location>
</feature>